<dbReference type="Proteomes" id="UP001530400">
    <property type="component" value="Unassembled WGS sequence"/>
</dbReference>
<comment type="caution">
    <text evidence="2">The sequence shown here is derived from an EMBL/GenBank/DDBJ whole genome shotgun (WGS) entry which is preliminary data.</text>
</comment>
<keyword evidence="1" id="KW-0732">Signal</keyword>
<gene>
    <name evidence="2" type="ORF">ACHAWO_011444</name>
</gene>
<dbReference type="PANTHER" id="PTHR31906">
    <property type="entry name" value="PLASTID-LIPID-ASSOCIATED PROTEIN 4, CHLOROPLASTIC-RELATED"/>
    <property type="match status" value="1"/>
</dbReference>
<sequence length="514" mass="55862">MKHHRSAAALAALLFVQSSSALAIKSHQIAFSSLSPHPISRTALTASTIDELPSDTTVEDPETLLTSRNRLVALASTLSSNSATGRFISRPADKIKLQKTINELESLSGSMGPKERDLMIGDWTLLVTAYVANSDVRRRFGDTEQTNSWLGKGRSGISLFGRDGLSLDPLQKTIRKSIEVTQRIRDMDNNGEINRVDNVIEFTPLDTLSDVIPKESPLAFLAELNVNPLQVKKGKAVLIHKAEVESVAPVLRTKISWTSSVLNVAGTSQFFEPDGSDVFGVNNLLGEFLNTGTFETPYIDEDIRISRTRGPVFEQLRVFVRKGSDVMHNDIIDSIEAELRVEEEMEVGASTARAESRVQKLVDAAQDIGGAVSSIGKDVRSAVEKDLEVVSDALGDAMDNVVNKVQDVVEEDLKDLSKSIEGVQKSLQGEGELRDAVANVTKAVAKVPQDVRNAVKNDAAVVNDSVGEALDTMVKDVQDVVEDDLKKLDASVSDVRDVLLGENEDDGTSDEKKQ</sequence>
<dbReference type="EMBL" id="JALLPJ020000748">
    <property type="protein sequence ID" value="KAL3783848.1"/>
    <property type="molecule type" value="Genomic_DNA"/>
</dbReference>
<proteinExistence type="predicted"/>
<evidence type="ECO:0008006" key="4">
    <source>
        <dbReference type="Google" id="ProtNLM"/>
    </source>
</evidence>
<dbReference type="AlphaFoldDB" id="A0ABD3P7F4"/>
<evidence type="ECO:0000256" key="1">
    <source>
        <dbReference type="SAM" id="SignalP"/>
    </source>
</evidence>
<organism evidence="2 3">
    <name type="scientific">Cyclotella atomus</name>
    <dbReference type="NCBI Taxonomy" id="382360"/>
    <lineage>
        <taxon>Eukaryota</taxon>
        <taxon>Sar</taxon>
        <taxon>Stramenopiles</taxon>
        <taxon>Ochrophyta</taxon>
        <taxon>Bacillariophyta</taxon>
        <taxon>Coscinodiscophyceae</taxon>
        <taxon>Thalassiosirophycidae</taxon>
        <taxon>Stephanodiscales</taxon>
        <taxon>Stephanodiscaceae</taxon>
        <taxon>Cyclotella</taxon>
    </lineage>
</organism>
<reference evidence="2 3" key="1">
    <citation type="submission" date="2024-10" db="EMBL/GenBank/DDBJ databases">
        <title>Updated reference genomes for cyclostephanoid diatoms.</title>
        <authorList>
            <person name="Roberts W.R."/>
            <person name="Alverson A.J."/>
        </authorList>
    </citation>
    <scope>NUCLEOTIDE SEQUENCE [LARGE SCALE GENOMIC DNA]</scope>
    <source>
        <strain evidence="2 3">AJA010-31</strain>
    </source>
</reference>
<dbReference type="SUPFAM" id="SSF58113">
    <property type="entry name" value="Apolipoprotein A-I"/>
    <property type="match status" value="1"/>
</dbReference>
<feature type="chain" id="PRO_5044891331" description="Plastid lipid-associated protein/fibrillin conserved domain-containing protein" evidence="1">
    <location>
        <begin position="22"/>
        <end position="514"/>
    </location>
</feature>
<keyword evidence="3" id="KW-1185">Reference proteome</keyword>
<accession>A0ABD3P7F4</accession>
<evidence type="ECO:0000313" key="2">
    <source>
        <dbReference type="EMBL" id="KAL3783848.1"/>
    </source>
</evidence>
<protein>
    <recommendedName>
        <fullName evidence="4">Plastid lipid-associated protein/fibrillin conserved domain-containing protein</fullName>
    </recommendedName>
</protein>
<name>A0ABD3P7F4_9STRA</name>
<feature type="signal peptide" evidence="1">
    <location>
        <begin position="1"/>
        <end position="21"/>
    </location>
</feature>
<dbReference type="InterPro" id="IPR039633">
    <property type="entry name" value="PAP"/>
</dbReference>
<evidence type="ECO:0000313" key="3">
    <source>
        <dbReference type="Proteomes" id="UP001530400"/>
    </source>
</evidence>